<gene>
    <name evidence="2" type="ORF">K491DRAFT_637520</name>
</gene>
<keyword evidence="1" id="KW-0472">Membrane</keyword>
<dbReference type="OrthoDB" id="3061561at2759"/>
<feature type="transmembrane region" description="Helical" evidence="1">
    <location>
        <begin position="58"/>
        <end position="82"/>
    </location>
</feature>
<dbReference type="PANTHER" id="PTHR35043">
    <property type="entry name" value="TRANSCRIPTION FACTOR DOMAIN-CONTAINING PROTEIN"/>
    <property type="match status" value="1"/>
</dbReference>
<keyword evidence="3" id="KW-1185">Reference proteome</keyword>
<protein>
    <submittedName>
        <fullName evidence="2">Uncharacterized protein</fullName>
    </submittedName>
</protein>
<evidence type="ECO:0000313" key="3">
    <source>
        <dbReference type="Proteomes" id="UP000799324"/>
    </source>
</evidence>
<sequence>MNSTDDKVGWTAEPNGRGTMGLLWSCFATIFLCVWSAFHPNVPADDDTPWTIFARRCRYMVVGIFAPELVAWTAGLDMIVVANIKKKYSFSKNGTFWTSKMYFLLLMGGFALETGPGQLTRPAPKELIRLLDEGVIEMPELEDSDIDDRSKADWFTKSIAVLQIVWFLAQLLGRAIQRLPTTTLELFTASIVFCGSCAYAFWWKKPFDIKKPVVLRPASQHRSASREWPRDVRSVGFLYDKLEDAGDAYYVSSGIAIILLFAAFHIVGWNFQFPSHSEKILWRVASAVCGGLPLILFSLLYFLPHIGMIAPPSVMIPGLAFYVIVRLYLLVEIFIGLRSVPAGVYETPQWSQYFPAFG</sequence>
<feature type="transmembrane region" description="Helical" evidence="1">
    <location>
        <begin position="21"/>
        <end position="38"/>
    </location>
</feature>
<keyword evidence="1" id="KW-1133">Transmembrane helix</keyword>
<dbReference type="AlphaFoldDB" id="A0A6A6SUX1"/>
<feature type="transmembrane region" description="Helical" evidence="1">
    <location>
        <begin position="280"/>
        <end position="303"/>
    </location>
</feature>
<accession>A0A6A6SUX1</accession>
<feature type="transmembrane region" description="Helical" evidence="1">
    <location>
        <begin position="184"/>
        <end position="202"/>
    </location>
</feature>
<dbReference type="Proteomes" id="UP000799324">
    <property type="component" value="Unassembled WGS sequence"/>
</dbReference>
<feature type="transmembrane region" description="Helical" evidence="1">
    <location>
        <begin position="309"/>
        <end position="329"/>
    </location>
</feature>
<dbReference type="EMBL" id="MU004427">
    <property type="protein sequence ID" value="KAF2651380.1"/>
    <property type="molecule type" value="Genomic_DNA"/>
</dbReference>
<dbReference type="PANTHER" id="PTHR35043:SF7">
    <property type="entry name" value="TRANSCRIPTION FACTOR DOMAIN-CONTAINING PROTEIN"/>
    <property type="match status" value="1"/>
</dbReference>
<reference evidence="2" key="1">
    <citation type="journal article" date="2020" name="Stud. Mycol.">
        <title>101 Dothideomycetes genomes: a test case for predicting lifestyles and emergence of pathogens.</title>
        <authorList>
            <person name="Haridas S."/>
            <person name="Albert R."/>
            <person name="Binder M."/>
            <person name="Bloem J."/>
            <person name="Labutti K."/>
            <person name="Salamov A."/>
            <person name="Andreopoulos B."/>
            <person name="Baker S."/>
            <person name="Barry K."/>
            <person name="Bills G."/>
            <person name="Bluhm B."/>
            <person name="Cannon C."/>
            <person name="Castanera R."/>
            <person name="Culley D."/>
            <person name="Daum C."/>
            <person name="Ezra D."/>
            <person name="Gonzalez J."/>
            <person name="Henrissat B."/>
            <person name="Kuo A."/>
            <person name="Liang C."/>
            <person name="Lipzen A."/>
            <person name="Lutzoni F."/>
            <person name="Magnuson J."/>
            <person name="Mondo S."/>
            <person name="Nolan M."/>
            <person name="Ohm R."/>
            <person name="Pangilinan J."/>
            <person name="Park H.-J."/>
            <person name="Ramirez L."/>
            <person name="Alfaro M."/>
            <person name="Sun H."/>
            <person name="Tritt A."/>
            <person name="Yoshinaga Y."/>
            <person name="Zwiers L.-H."/>
            <person name="Turgeon B."/>
            <person name="Goodwin S."/>
            <person name="Spatafora J."/>
            <person name="Crous P."/>
            <person name="Grigoriev I."/>
        </authorList>
    </citation>
    <scope>NUCLEOTIDE SEQUENCE</scope>
    <source>
        <strain evidence="2">CBS 122681</strain>
    </source>
</reference>
<feature type="transmembrane region" description="Helical" evidence="1">
    <location>
        <begin position="248"/>
        <end position="268"/>
    </location>
</feature>
<keyword evidence="1" id="KW-0812">Transmembrane</keyword>
<evidence type="ECO:0000313" key="2">
    <source>
        <dbReference type="EMBL" id="KAF2651380.1"/>
    </source>
</evidence>
<name>A0A6A6SUX1_9PLEO</name>
<evidence type="ECO:0000256" key="1">
    <source>
        <dbReference type="SAM" id="Phobius"/>
    </source>
</evidence>
<organism evidence="2 3">
    <name type="scientific">Lophiostoma macrostomum CBS 122681</name>
    <dbReference type="NCBI Taxonomy" id="1314788"/>
    <lineage>
        <taxon>Eukaryota</taxon>
        <taxon>Fungi</taxon>
        <taxon>Dikarya</taxon>
        <taxon>Ascomycota</taxon>
        <taxon>Pezizomycotina</taxon>
        <taxon>Dothideomycetes</taxon>
        <taxon>Pleosporomycetidae</taxon>
        <taxon>Pleosporales</taxon>
        <taxon>Lophiostomataceae</taxon>
        <taxon>Lophiostoma</taxon>
    </lineage>
</organism>
<proteinExistence type="predicted"/>